<keyword evidence="3" id="KW-0677">Repeat</keyword>
<name>A0A4R6WSW0_9PROT</name>
<keyword evidence="7" id="KW-1185">Reference proteome</keyword>
<protein>
    <recommendedName>
        <fullName evidence="8">VCBS repeat-containing protein</fullName>
    </recommendedName>
</protein>
<accession>A0A4R6WSW0</accession>
<dbReference type="GO" id="GO:0005509">
    <property type="term" value="F:calcium ion binding"/>
    <property type="evidence" value="ECO:0007669"/>
    <property type="project" value="InterPro"/>
</dbReference>
<dbReference type="InterPro" id="IPR001343">
    <property type="entry name" value="Hemolysn_Ca-bd"/>
</dbReference>
<evidence type="ECO:0000256" key="4">
    <source>
        <dbReference type="ARBA" id="ARBA00023026"/>
    </source>
</evidence>
<evidence type="ECO:0000313" key="7">
    <source>
        <dbReference type="Proteomes" id="UP000295783"/>
    </source>
</evidence>
<dbReference type="PRINTS" id="PR00313">
    <property type="entry name" value="CABNDNGRPT"/>
</dbReference>
<sequence length="753" mass="77430">LTFAITAKDAEGEGSGATFTVTVDDDAPVAEDDDGGSVNAGSKIEVTDAALGVLADDLFGADGAKSGGGLVGVKTGNNSGQSTANIGGTVESALGYLTLNADGTYTYTAKTDASGTDYFTYTIEDADGDRDTAVLTINVADQAEGTIGATAVVYEDGIADQHTGGSTPAPGALDITFNPADNEQMVSLTLKLLPVGWKVFYDGAEIHVGTGADFIILMSLYPDITKLAILPPVDNLDSDLALGIEALISDPNGGLTGTIGGTLNITRDAVADKPTNVEVIVNDSNDANASFGLGETGTLQVKATFGDYQDGSEVHTVTVTLHPGFTAALDPAGTLNGYPYTYNSVTGVIVFTVPTGTASIDQTFSITAPGTGTLPGTLNFTAVAKAEETTLSGSEITTGNNVATTEATTGIPSSRLIDGTFKTNTNVNNQQLILTFVDRNNPLMAVAQVYALNLQGQQGNVLTDAGFEINTSHQYLVSVEAAVNPKVILTDLTLENVVLQSSGNLQLEINDKTAGADSTAYTFIITPDSGTPDQTATASFDGDDKVNNYADPSPTQFNYIFGGTNNDVLTGGNLEDMLNGGDGKDQLSGGAGNDILIFDSNDTLVDGGAGFDILRIDQGAITNTAAAIGGATNGDVTVSLAGNTAIKNIESILITTEALASKDFGTTVVLNAQDVLNFTDNNKDVGEATAHSLYIVGAAGDRVNIDGTIFDGSQTWTYAGDVVRDGGMVFAQYNANVGGMDVTLYVDKDVQVV</sequence>
<feature type="non-terminal residue" evidence="6">
    <location>
        <position position="1"/>
    </location>
</feature>
<organism evidence="6 7">
    <name type="scientific">Dongia mobilis</name>
    <dbReference type="NCBI Taxonomy" id="578943"/>
    <lineage>
        <taxon>Bacteria</taxon>
        <taxon>Pseudomonadati</taxon>
        <taxon>Pseudomonadota</taxon>
        <taxon>Alphaproteobacteria</taxon>
        <taxon>Rhodospirillales</taxon>
        <taxon>Dongiaceae</taxon>
        <taxon>Dongia</taxon>
    </lineage>
</organism>
<evidence type="ECO:0000256" key="3">
    <source>
        <dbReference type="ARBA" id="ARBA00022737"/>
    </source>
</evidence>
<dbReference type="InterPro" id="IPR011049">
    <property type="entry name" value="Serralysin-like_metalloprot_C"/>
</dbReference>
<keyword evidence="4" id="KW-0843">Virulence</keyword>
<keyword evidence="5" id="KW-0472">Membrane</keyword>
<dbReference type="EMBL" id="SNYW01000004">
    <property type="protein sequence ID" value="TDQ85260.1"/>
    <property type="molecule type" value="Genomic_DNA"/>
</dbReference>
<comment type="subcellular location">
    <subcellularLocation>
        <location evidence="1">Membrane</location>
    </subcellularLocation>
</comment>
<dbReference type="Gene3D" id="2.150.10.10">
    <property type="entry name" value="Serralysin-like metalloprotease, C-terminal"/>
    <property type="match status" value="1"/>
</dbReference>
<dbReference type="GO" id="GO:0090729">
    <property type="term" value="F:toxin activity"/>
    <property type="evidence" value="ECO:0007669"/>
    <property type="project" value="UniProtKB-KW"/>
</dbReference>
<keyword evidence="2" id="KW-0800">Toxin</keyword>
<evidence type="ECO:0000256" key="1">
    <source>
        <dbReference type="ARBA" id="ARBA00004370"/>
    </source>
</evidence>
<evidence type="ECO:0000313" key="6">
    <source>
        <dbReference type="EMBL" id="TDQ85260.1"/>
    </source>
</evidence>
<dbReference type="Proteomes" id="UP000295783">
    <property type="component" value="Unassembled WGS sequence"/>
</dbReference>
<dbReference type="Pfam" id="PF17963">
    <property type="entry name" value="Big_9"/>
    <property type="match status" value="1"/>
</dbReference>
<evidence type="ECO:0000256" key="5">
    <source>
        <dbReference type="ARBA" id="ARBA00023136"/>
    </source>
</evidence>
<dbReference type="GO" id="GO:0016020">
    <property type="term" value="C:membrane"/>
    <property type="evidence" value="ECO:0007669"/>
    <property type="project" value="UniProtKB-SubCell"/>
</dbReference>
<dbReference type="GO" id="GO:0005576">
    <property type="term" value="C:extracellular region"/>
    <property type="evidence" value="ECO:0007669"/>
    <property type="project" value="InterPro"/>
</dbReference>
<comment type="caution">
    <text evidence="6">The sequence shown here is derived from an EMBL/GenBank/DDBJ whole genome shotgun (WGS) entry which is preliminary data.</text>
</comment>
<dbReference type="RefSeq" id="WP_166644940.1">
    <property type="nucleotide sequence ID" value="NZ_SNYW01000004.1"/>
</dbReference>
<gene>
    <name evidence="6" type="ORF">A8950_0312</name>
</gene>
<dbReference type="PROSITE" id="PS00330">
    <property type="entry name" value="HEMOLYSIN_CALCIUM"/>
    <property type="match status" value="1"/>
</dbReference>
<dbReference type="SUPFAM" id="SSF51120">
    <property type="entry name" value="beta-Roll"/>
    <property type="match status" value="1"/>
</dbReference>
<reference evidence="6 7" key="1">
    <citation type="submission" date="2019-03" db="EMBL/GenBank/DDBJ databases">
        <title>Genomic Encyclopedia of Type Strains, Phase III (KMG-III): the genomes of soil and plant-associated and newly described type strains.</title>
        <authorList>
            <person name="Whitman W."/>
        </authorList>
    </citation>
    <scope>NUCLEOTIDE SEQUENCE [LARGE SCALE GENOMIC DNA]</scope>
    <source>
        <strain evidence="6 7">CGMCC 1.7660</strain>
    </source>
</reference>
<dbReference type="InterPro" id="IPR018511">
    <property type="entry name" value="Hemolysin-typ_Ca-bd_CS"/>
</dbReference>
<evidence type="ECO:0008006" key="8">
    <source>
        <dbReference type="Google" id="ProtNLM"/>
    </source>
</evidence>
<dbReference type="InterPro" id="IPR003995">
    <property type="entry name" value="RTX_toxin_determinant-A"/>
</dbReference>
<dbReference type="Gene3D" id="2.60.40.3440">
    <property type="match status" value="1"/>
</dbReference>
<dbReference type="AlphaFoldDB" id="A0A4R6WSW0"/>
<dbReference type="Pfam" id="PF00353">
    <property type="entry name" value="HemolysinCabind"/>
    <property type="match status" value="1"/>
</dbReference>
<dbReference type="PRINTS" id="PR01488">
    <property type="entry name" value="RTXTOXINA"/>
</dbReference>
<proteinExistence type="predicted"/>
<evidence type="ECO:0000256" key="2">
    <source>
        <dbReference type="ARBA" id="ARBA00022656"/>
    </source>
</evidence>